<dbReference type="Proteomes" id="UP000664534">
    <property type="component" value="Unassembled WGS sequence"/>
</dbReference>
<dbReference type="EMBL" id="CAJPDT010000046">
    <property type="protein sequence ID" value="CAF9927438.1"/>
    <property type="molecule type" value="Genomic_DNA"/>
</dbReference>
<feature type="compositionally biased region" description="Pro residues" evidence="1">
    <location>
        <begin position="42"/>
        <end position="54"/>
    </location>
</feature>
<proteinExistence type="predicted"/>
<protein>
    <submittedName>
        <fullName evidence="2">Uncharacterized protein</fullName>
    </submittedName>
</protein>
<evidence type="ECO:0000256" key="1">
    <source>
        <dbReference type="SAM" id="MobiDB-lite"/>
    </source>
</evidence>
<gene>
    <name evidence="2" type="ORF">IMSHALPRED_007215</name>
</gene>
<feature type="compositionally biased region" description="Low complexity" evidence="1">
    <location>
        <begin position="55"/>
        <end position="64"/>
    </location>
</feature>
<feature type="region of interest" description="Disordered" evidence="1">
    <location>
        <begin position="1"/>
        <end position="69"/>
    </location>
</feature>
<reference evidence="2" key="1">
    <citation type="submission" date="2021-03" db="EMBL/GenBank/DDBJ databases">
        <authorList>
            <person name="Tagirdzhanova G."/>
        </authorList>
    </citation>
    <scope>NUCLEOTIDE SEQUENCE</scope>
</reference>
<comment type="caution">
    <text evidence="2">The sequence shown here is derived from an EMBL/GenBank/DDBJ whole genome shotgun (WGS) entry which is preliminary data.</text>
</comment>
<dbReference type="AlphaFoldDB" id="A0A8H3FMQ2"/>
<accession>A0A8H3FMQ2</accession>
<keyword evidence="3" id="KW-1185">Reference proteome</keyword>
<organism evidence="2 3">
    <name type="scientific">Imshaugia aleurites</name>
    <dbReference type="NCBI Taxonomy" id="172621"/>
    <lineage>
        <taxon>Eukaryota</taxon>
        <taxon>Fungi</taxon>
        <taxon>Dikarya</taxon>
        <taxon>Ascomycota</taxon>
        <taxon>Pezizomycotina</taxon>
        <taxon>Lecanoromycetes</taxon>
        <taxon>OSLEUM clade</taxon>
        <taxon>Lecanoromycetidae</taxon>
        <taxon>Lecanorales</taxon>
        <taxon>Lecanorineae</taxon>
        <taxon>Parmeliaceae</taxon>
        <taxon>Imshaugia</taxon>
    </lineage>
</organism>
<name>A0A8H3FMQ2_9LECA</name>
<evidence type="ECO:0000313" key="3">
    <source>
        <dbReference type="Proteomes" id="UP000664534"/>
    </source>
</evidence>
<evidence type="ECO:0000313" key="2">
    <source>
        <dbReference type="EMBL" id="CAF9927438.1"/>
    </source>
</evidence>
<sequence>MSSADENVTFADRSPHAVGAMTSSDFHESRPPANTMINSIPPRAPPPPSPPSPLPASATTSAIPEPAGKNIRHLEQKLATCEKAGAKAFWTYSLLDIQLAARGMD</sequence>